<accession>A0ACC1QJK3</accession>
<dbReference type="Proteomes" id="UP001148737">
    <property type="component" value="Unassembled WGS sequence"/>
</dbReference>
<gene>
    <name evidence="1" type="ORF">NLG97_g9050</name>
</gene>
<organism evidence="1 2">
    <name type="scientific">Lecanicillium saksenae</name>
    <dbReference type="NCBI Taxonomy" id="468837"/>
    <lineage>
        <taxon>Eukaryota</taxon>
        <taxon>Fungi</taxon>
        <taxon>Dikarya</taxon>
        <taxon>Ascomycota</taxon>
        <taxon>Pezizomycotina</taxon>
        <taxon>Sordariomycetes</taxon>
        <taxon>Hypocreomycetidae</taxon>
        <taxon>Hypocreales</taxon>
        <taxon>Cordycipitaceae</taxon>
        <taxon>Lecanicillium</taxon>
    </lineage>
</organism>
<sequence length="191" mass="21200">MERGRDGTGREEVESREKRVGKAKRVKGRILQEGKKLPTSATRDNGWLQEGAESRVGGTQKYQWVRVPAALWGTCTYSAAVRVARVAWRQRGPSRAKKKKGATGASRSVLGGWRCDGWSKERARAERKEKVSSQEERELQKDGNGTTHPEEKDKTGGIVGGIGGWWMDGWMDGGMGGGWWMDGWMMEDGMG</sequence>
<protein>
    <submittedName>
        <fullName evidence="1">Uncharacterized protein</fullName>
    </submittedName>
</protein>
<evidence type="ECO:0000313" key="1">
    <source>
        <dbReference type="EMBL" id="KAJ3476666.1"/>
    </source>
</evidence>
<dbReference type="EMBL" id="JANAKD010001762">
    <property type="protein sequence ID" value="KAJ3476666.1"/>
    <property type="molecule type" value="Genomic_DNA"/>
</dbReference>
<comment type="caution">
    <text evidence="1">The sequence shown here is derived from an EMBL/GenBank/DDBJ whole genome shotgun (WGS) entry which is preliminary data.</text>
</comment>
<evidence type="ECO:0000313" key="2">
    <source>
        <dbReference type="Proteomes" id="UP001148737"/>
    </source>
</evidence>
<reference evidence="1" key="1">
    <citation type="submission" date="2022-07" db="EMBL/GenBank/DDBJ databases">
        <title>Genome Sequence of Lecanicillium saksenae.</title>
        <authorList>
            <person name="Buettner E."/>
        </authorList>
    </citation>
    <scope>NUCLEOTIDE SEQUENCE</scope>
    <source>
        <strain evidence="1">VT-O1</strain>
    </source>
</reference>
<proteinExistence type="predicted"/>
<keyword evidence="2" id="KW-1185">Reference proteome</keyword>
<name>A0ACC1QJK3_9HYPO</name>